<sequence length="114" mass="13239">MLNNPEALRDVGVVDDLEDEFEDASFFLELTNCRCKKKCASFFYLQDEVLSVKEKRKIDQAIKKSRKLGKESTSLDISRHSSSDSDIVGIQRLKQLTKKVLELSKKNWVPIYRR</sequence>
<protein>
    <submittedName>
        <fullName evidence="1">Uncharacterized protein</fullName>
    </submittedName>
</protein>
<evidence type="ECO:0000313" key="1">
    <source>
        <dbReference type="EMBL" id="KAK8538225.1"/>
    </source>
</evidence>
<dbReference type="EMBL" id="JBBPBM010000028">
    <property type="protein sequence ID" value="KAK8538225.1"/>
    <property type="molecule type" value="Genomic_DNA"/>
</dbReference>
<accession>A0ABR2DH12</accession>
<evidence type="ECO:0000313" key="2">
    <source>
        <dbReference type="Proteomes" id="UP001472677"/>
    </source>
</evidence>
<keyword evidence="2" id="KW-1185">Reference proteome</keyword>
<proteinExistence type="predicted"/>
<comment type="caution">
    <text evidence="1">The sequence shown here is derived from an EMBL/GenBank/DDBJ whole genome shotgun (WGS) entry which is preliminary data.</text>
</comment>
<organism evidence="1 2">
    <name type="scientific">Hibiscus sabdariffa</name>
    <name type="common">roselle</name>
    <dbReference type="NCBI Taxonomy" id="183260"/>
    <lineage>
        <taxon>Eukaryota</taxon>
        <taxon>Viridiplantae</taxon>
        <taxon>Streptophyta</taxon>
        <taxon>Embryophyta</taxon>
        <taxon>Tracheophyta</taxon>
        <taxon>Spermatophyta</taxon>
        <taxon>Magnoliopsida</taxon>
        <taxon>eudicotyledons</taxon>
        <taxon>Gunneridae</taxon>
        <taxon>Pentapetalae</taxon>
        <taxon>rosids</taxon>
        <taxon>malvids</taxon>
        <taxon>Malvales</taxon>
        <taxon>Malvaceae</taxon>
        <taxon>Malvoideae</taxon>
        <taxon>Hibiscus</taxon>
    </lineage>
</organism>
<reference evidence="1 2" key="1">
    <citation type="journal article" date="2024" name="G3 (Bethesda)">
        <title>Genome assembly of Hibiscus sabdariffa L. provides insights into metabolisms of medicinal natural products.</title>
        <authorList>
            <person name="Kim T."/>
        </authorList>
    </citation>
    <scope>NUCLEOTIDE SEQUENCE [LARGE SCALE GENOMIC DNA]</scope>
    <source>
        <strain evidence="1">TK-2024</strain>
        <tissue evidence="1">Old leaves</tissue>
    </source>
</reference>
<gene>
    <name evidence="1" type="ORF">V6N12_044360</name>
</gene>
<name>A0ABR2DH12_9ROSI</name>
<dbReference type="Proteomes" id="UP001472677">
    <property type="component" value="Unassembled WGS sequence"/>
</dbReference>